<gene>
    <name evidence="2" type="ORF">AYI70_g4399</name>
</gene>
<comment type="caution">
    <text evidence="2">The sequence shown here is derived from an EMBL/GenBank/DDBJ whole genome shotgun (WGS) entry which is preliminary data.</text>
</comment>
<dbReference type="EMBL" id="LSSN01001355">
    <property type="protein sequence ID" value="OMJ19966.1"/>
    <property type="molecule type" value="Genomic_DNA"/>
</dbReference>
<feature type="signal peptide" evidence="1">
    <location>
        <begin position="1"/>
        <end position="15"/>
    </location>
</feature>
<dbReference type="AlphaFoldDB" id="A0A1R1XZM6"/>
<name>A0A1R1XZM6_9FUNG</name>
<dbReference type="Proteomes" id="UP000187283">
    <property type="component" value="Unassembled WGS sequence"/>
</dbReference>
<organism evidence="2 3">
    <name type="scientific">Smittium culicis</name>
    <dbReference type="NCBI Taxonomy" id="133412"/>
    <lineage>
        <taxon>Eukaryota</taxon>
        <taxon>Fungi</taxon>
        <taxon>Fungi incertae sedis</taxon>
        <taxon>Zoopagomycota</taxon>
        <taxon>Kickxellomycotina</taxon>
        <taxon>Harpellomycetes</taxon>
        <taxon>Harpellales</taxon>
        <taxon>Legeriomycetaceae</taxon>
        <taxon>Smittium</taxon>
    </lineage>
</organism>
<keyword evidence="1" id="KW-0732">Signal</keyword>
<feature type="non-terminal residue" evidence="2">
    <location>
        <position position="85"/>
    </location>
</feature>
<protein>
    <submittedName>
        <fullName evidence="2">Uncharacterized protein</fullName>
    </submittedName>
</protein>
<sequence>MLVLFMLLIVPPFHADRTSLLISFASMLVGCSSSCTSFQNSLGIESIPGDFLLGVLLSAAVITSHVGATASAEKWSAQMSSCSLC</sequence>
<evidence type="ECO:0000313" key="2">
    <source>
        <dbReference type="EMBL" id="OMJ19966.1"/>
    </source>
</evidence>
<evidence type="ECO:0000256" key="1">
    <source>
        <dbReference type="SAM" id="SignalP"/>
    </source>
</evidence>
<keyword evidence="3" id="KW-1185">Reference proteome</keyword>
<evidence type="ECO:0000313" key="3">
    <source>
        <dbReference type="Proteomes" id="UP000187283"/>
    </source>
</evidence>
<proteinExistence type="predicted"/>
<reference evidence="2 3" key="1">
    <citation type="submission" date="2017-01" db="EMBL/GenBank/DDBJ databases">
        <authorList>
            <person name="Mah S.A."/>
            <person name="Swanson W.J."/>
            <person name="Moy G.W."/>
            <person name="Vacquier V.D."/>
        </authorList>
    </citation>
    <scope>NUCLEOTIDE SEQUENCE [LARGE SCALE GENOMIC DNA]</scope>
    <source>
        <strain evidence="2 3">GSMNP</strain>
    </source>
</reference>
<accession>A0A1R1XZM6</accession>
<feature type="chain" id="PRO_5012345083" evidence="1">
    <location>
        <begin position="16"/>
        <end position="85"/>
    </location>
</feature>